<dbReference type="InterPro" id="IPR029000">
    <property type="entry name" value="Cyclophilin-like_dom_sf"/>
</dbReference>
<dbReference type="Gene3D" id="3.30.1360.40">
    <property type="match status" value="1"/>
</dbReference>
<dbReference type="GO" id="GO:0016787">
    <property type="term" value="F:hydrolase activity"/>
    <property type="evidence" value="ECO:0007669"/>
    <property type="project" value="UniProtKB-KW"/>
</dbReference>
<dbReference type="Proteomes" id="UP000002030">
    <property type="component" value="Chromosome"/>
</dbReference>
<dbReference type="KEGG" id="tai:Taci_0710"/>
<dbReference type="PANTHER" id="PTHR34698">
    <property type="entry name" value="5-OXOPROLINASE SUBUNIT B"/>
    <property type="match status" value="1"/>
</dbReference>
<dbReference type="EnsemblBacteria" id="ACZ18946">
    <property type="protein sequence ID" value="ACZ18946"/>
    <property type="gene ID" value="Taci_0710"/>
</dbReference>
<accession>D1B9J3</accession>
<name>D1B9J3_THEAS</name>
<feature type="domain" description="Carboxyltransferase" evidence="4">
    <location>
        <begin position="6"/>
        <end position="207"/>
    </location>
</feature>
<keyword evidence="3" id="KW-0067">ATP-binding</keyword>
<dbReference type="EMBL" id="CP001818">
    <property type="protein sequence ID" value="ACZ18946.1"/>
    <property type="molecule type" value="Genomic_DNA"/>
</dbReference>
<keyword evidence="2 5" id="KW-0378">Hydrolase</keyword>
<dbReference type="GO" id="GO:0005524">
    <property type="term" value="F:ATP binding"/>
    <property type="evidence" value="ECO:0007669"/>
    <property type="project" value="UniProtKB-KW"/>
</dbReference>
<evidence type="ECO:0000259" key="4">
    <source>
        <dbReference type="SMART" id="SM00796"/>
    </source>
</evidence>
<evidence type="ECO:0000313" key="6">
    <source>
        <dbReference type="Proteomes" id="UP000002030"/>
    </source>
</evidence>
<dbReference type="InterPro" id="IPR010016">
    <property type="entry name" value="PxpB"/>
</dbReference>
<proteinExistence type="predicted"/>
<evidence type="ECO:0000256" key="1">
    <source>
        <dbReference type="ARBA" id="ARBA00022741"/>
    </source>
</evidence>
<dbReference type="eggNOG" id="COG2049">
    <property type="taxonomic scope" value="Bacteria"/>
</dbReference>
<dbReference type="Gene3D" id="2.40.100.10">
    <property type="entry name" value="Cyclophilin-like"/>
    <property type="match status" value="1"/>
</dbReference>
<dbReference type="PATRIC" id="fig|525903.6.peg.714"/>
<dbReference type="NCBIfam" id="TIGR00370">
    <property type="entry name" value="5-oxoprolinase subunit PxpB"/>
    <property type="match status" value="1"/>
</dbReference>
<evidence type="ECO:0000256" key="2">
    <source>
        <dbReference type="ARBA" id="ARBA00022801"/>
    </source>
</evidence>
<keyword evidence="1" id="KW-0547">Nucleotide-binding</keyword>
<dbReference type="Pfam" id="PF02682">
    <property type="entry name" value="CT_C_D"/>
    <property type="match status" value="1"/>
</dbReference>
<organism evidence="5 6">
    <name type="scientific">Thermanaerovibrio acidaminovorans (strain ATCC 49978 / DSM 6589 / Su883)</name>
    <name type="common">Selenomonas acidaminovorans</name>
    <dbReference type="NCBI Taxonomy" id="525903"/>
    <lineage>
        <taxon>Bacteria</taxon>
        <taxon>Thermotogati</taxon>
        <taxon>Synergistota</taxon>
        <taxon>Synergistia</taxon>
        <taxon>Synergistales</taxon>
        <taxon>Synergistaceae</taxon>
        <taxon>Thermanaerovibrio</taxon>
    </lineage>
</organism>
<dbReference type="HOGENOM" id="CLU_020207_1_0_0"/>
<dbReference type="SUPFAM" id="SSF50891">
    <property type="entry name" value="Cyclophilin-like"/>
    <property type="match status" value="1"/>
</dbReference>
<dbReference type="OrthoDB" id="9778567at2"/>
<dbReference type="AlphaFoldDB" id="D1B9J3"/>
<dbReference type="InterPro" id="IPR003833">
    <property type="entry name" value="CT_C_D"/>
</dbReference>
<dbReference type="SMART" id="SM00796">
    <property type="entry name" value="AHS1"/>
    <property type="match status" value="1"/>
</dbReference>
<gene>
    <name evidence="5" type="ordered locus">Taci_0710</name>
</gene>
<protein>
    <submittedName>
        <fullName evidence="5">Allophanate hydrolase subunit 1</fullName>
    </submittedName>
</protein>
<evidence type="ECO:0000256" key="3">
    <source>
        <dbReference type="ARBA" id="ARBA00022840"/>
    </source>
</evidence>
<evidence type="ECO:0000313" key="5">
    <source>
        <dbReference type="EMBL" id="ACZ18946.1"/>
    </source>
</evidence>
<reference evidence="5 6" key="1">
    <citation type="journal article" date="2009" name="Stand. Genomic Sci.">
        <title>Complete genome sequence of Thermanaerovibrio acidaminovorans type strain (Su883).</title>
        <authorList>
            <person name="Chovatia M."/>
            <person name="Sikorski J."/>
            <person name="Schroder M."/>
            <person name="Lapidus A."/>
            <person name="Nolan M."/>
            <person name="Tice H."/>
            <person name="Glavina Del Rio T."/>
            <person name="Copeland A."/>
            <person name="Cheng J.F."/>
            <person name="Lucas S."/>
            <person name="Chen F."/>
            <person name="Bruce D."/>
            <person name="Goodwin L."/>
            <person name="Pitluck S."/>
            <person name="Ivanova N."/>
            <person name="Mavromatis K."/>
            <person name="Ovchinnikova G."/>
            <person name="Pati A."/>
            <person name="Chen A."/>
            <person name="Palaniappan K."/>
            <person name="Land M."/>
            <person name="Hauser L."/>
            <person name="Chang Y.J."/>
            <person name="Jeffries C.D."/>
            <person name="Chain P."/>
            <person name="Saunders E."/>
            <person name="Detter J.C."/>
            <person name="Brettin T."/>
            <person name="Rohde M."/>
            <person name="Goker M."/>
            <person name="Spring S."/>
            <person name="Bristow J."/>
            <person name="Markowitz V."/>
            <person name="Hugenholtz P."/>
            <person name="Kyrpides N.C."/>
            <person name="Klenk H.P."/>
            <person name="Eisen J.A."/>
        </authorList>
    </citation>
    <scope>NUCLEOTIDE SEQUENCE [LARGE SCALE GENOMIC DNA]</scope>
    <source>
        <strain evidence="6">ATCC 49978 / DSM 6589 / Su883</strain>
    </source>
</reference>
<dbReference type="PANTHER" id="PTHR34698:SF2">
    <property type="entry name" value="5-OXOPROLINASE SUBUNIT B"/>
    <property type="match status" value="1"/>
</dbReference>
<dbReference type="RefSeq" id="WP_012869461.1">
    <property type="nucleotide sequence ID" value="NC_013522.1"/>
</dbReference>
<dbReference type="SUPFAM" id="SSF160467">
    <property type="entry name" value="PH0987 N-terminal domain-like"/>
    <property type="match status" value="1"/>
</dbReference>
<dbReference type="STRING" id="525903.Taci_0710"/>
<sequence length="246" mass="27407">MSNHFPRIRCAGEGALLLELSDRIDMEVNLKLHRIRESLMSKSRAGLIECVGAYSSMAVYYDPLVMDVEALSSTIMTLLNQGAQTERGQREVVHIPVCYGGEMGPDIETVVFHTGLSEDEVVRRHSSREYYCYMVGFTPGFPYLGGMDESLETPRLKTPRKCIPAGSVGIAGKQTGVYPIESPGGWQLIGRTPLKLFDPSREEPTLIRAGDFVRFVPIDLAEFQRISKEVMAGTYRVKRQRGGEEA</sequence>
<keyword evidence="6" id="KW-1185">Reference proteome</keyword>